<protein>
    <submittedName>
        <fullName evidence="1">Uncharacterized protein</fullName>
    </submittedName>
</protein>
<evidence type="ECO:0000313" key="1">
    <source>
        <dbReference type="EMBL" id="SVC31313.1"/>
    </source>
</evidence>
<feature type="non-terminal residue" evidence="1">
    <location>
        <position position="1"/>
    </location>
</feature>
<feature type="non-terminal residue" evidence="1">
    <location>
        <position position="216"/>
    </location>
</feature>
<proteinExistence type="predicted"/>
<dbReference type="EMBL" id="UINC01084556">
    <property type="protein sequence ID" value="SVC31313.1"/>
    <property type="molecule type" value="Genomic_DNA"/>
</dbReference>
<reference evidence="1" key="1">
    <citation type="submission" date="2018-05" db="EMBL/GenBank/DDBJ databases">
        <authorList>
            <person name="Lanie J.A."/>
            <person name="Ng W.-L."/>
            <person name="Kazmierczak K.M."/>
            <person name="Andrzejewski T.M."/>
            <person name="Davidsen T.M."/>
            <person name="Wayne K.J."/>
            <person name="Tettelin H."/>
            <person name="Glass J.I."/>
            <person name="Rusch D."/>
            <person name="Podicherti R."/>
            <person name="Tsui H.-C.T."/>
            <person name="Winkler M.E."/>
        </authorList>
    </citation>
    <scope>NUCLEOTIDE SEQUENCE</scope>
</reference>
<dbReference type="CDD" id="cd02795">
    <property type="entry name" value="CBM6-CBM35-CBM36_like"/>
    <property type="match status" value="1"/>
</dbReference>
<sequence>VVRQFTFFCLISVAQPLGQAAERFDYHSIGKQLTVASQGIYEGELHLRTEGKARPQEMRGYGAGWRGDSHLLWDGVVEESNAVEFDVSEAGRYTLAMQWTSAPDYGVFEVQLNGKVIEPQLDLYSPRVKLAQLRGLGEFEMKAGAQRLVIKLIGGNPKAQKFQGKGYLYGLDYLKLTDLSPKSEKPEEIKSTVEALFNLGEARLMMKQYCFRCHGV</sequence>
<name>A0A382L5Z6_9ZZZZ</name>
<gene>
    <name evidence="1" type="ORF">METZ01_LOCUS284167</name>
</gene>
<organism evidence="1">
    <name type="scientific">marine metagenome</name>
    <dbReference type="NCBI Taxonomy" id="408172"/>
    <lineage>
        <taxon>unclassified sequences</taxon>
        <taxon>metagenomes</taxon>
        <taxon>ecological metagenomes</taxon>
    </lineage>
</organism>
<accession>A0A382L5Z6</accession>
<dbReference type="AlphaFoldDB" id="A0A382L5Z6"/>